<reference evidence="1 2" key="1">
    <citation type="submission" date="2014-06" db="EMBL/GenBank/DDBJ databases">
        <authorList>
            <person name="Urmite Genomes Urmite Genomes"/>
        </authorList>
    </citation>
    <scope>NUCLEOTIDE SEQUENCE [LARGE SCALE GENOMIC DNA]</scope>
</reference>
<protein>
    <submittedName>
        <fullName evidence="1">Uncharacterized protein</fullName>
    </submittedName>
</protein>
<dbReference type="STRING" id="1034943.BN59_03640"/>
<sequence>MLTKTETRAISVRFLGQEGVGVRTLVQRLA</sequence>
<dbReference type="EMBL" id="CCSB01000004">
    <property type="protein sequence ID" value="CDZ79322.1"/>
    <property type="molecule type" value="Genomic_DNA"/>
</dbReference>
<proteinExistence type="predicted"/>
<evidence type="ECO:0000313" key="2">
    <source>
        <dbReference type="Proteomes" id="UP000044071"/>
    </source>
</evidence>
<evidence type="ECO:0000313" key="1">
    <source>
        <dbReference type="EMBL" id="CDZ79322.1"/>
    </source>
</evidence>
<dbReference type="AlphaFoldDB" id="A0A078L269"/>
<gene>
    <name evidence="1" type="ORF">BN59_03640</name>
</gene>
<dbReference type="Proteomes" id="UP000044071">
    <property type="component" value="Unassembled WGS sequence"/>
</dbReference>
<name>A0A078L269_9GAMM</name>
<accession>A0A078L269</accession>
<organism evidence="1 2">
    <name type="scientific">Legionella massiliensis</name>
    <dbReference type="NCBI Taxonomy" id="1034943"/>
    <lineage>
        <taxon>Bacteria</taxon>
        <taxon>Pseudomonadati</taxon>
        <taxon>Pseudomonadota</taxon>
        <taxon>Gammaproteobacteria</taxon>
        <taxon>Legionellales</taxon>
        <taxon>Legionellaceae</taxon>
        <taxon>Legionella</taxon>
    </lineage>
</organism>
<keyword evidence="2" id="KW-1185">Reference proteome</keyword>